<keyword evidence="3" id="KW-1185">Reference proteome</keyword>
<accession>A0A9W6X8B4</accession>
<feature type="compositionally biased region" description="Basic and acidic residues" evidence="1">
    <location>
        <begin position="35"/>
        <end position="57"/>
    </location>
</feature>
<organism evidence="2 3">
    <name type="scientific">Phytophthora fragariaefolia</name>
    <dbReference type="NCBI Taxonomy" id="1490495"/>
    <lineage>
        <taxon>Eukaryota</taxon>
        <taxon>Sar</taxon>
        <taxon>Stramenopiles</taxon>
        <taxon>Oomycota</taxon>
        <taxon>Peronosporomycetes</taxon>
        <taxon>Peronosporales</taxon>
        <taxon>Peronosporaceae</taxon>
        <taxon>Phytophthora</taxon>
    </lineage>
</organism>
<dbReference type="AlphaFoldDB" id="A0A9W6X8B4"/>
<feature type="compositionally biased region" description="Basic and acidic residues" evidence="1">
    <location>
        <begin position="454"/>
        <end position="469"/>
    </location>
</feature>
<dbReference type="EMBL" id="BSXT01000742">
    <property type="protein sequence ID" value="GMF33480.1"/>
    <property type="molecule type" value="Genomic_DNA"/>
</dbReference>
<protein>
    <submittedName>
        <fullName evidence="2">Unnamed protein product</fullName>
    </submittedName>
</protein>
<feature type="region of interest" description="Disordered" evidence="1">
    <location>
        <begin position="34"/>
        <end position="82"/>
    </location>
</feature>
<feature type="region of interest" description="Disordered" evidence="1">
    <location>
        <begin position="428"/>
        <end position="469"/>
    </location>
</feature>
<reference evidence="2" key="1">
    <citation type="submission" date="2023-04" db="EMBL/GenBank/DDBJ databases">
        <title>Phytophthora fragariaefolia NBRC 109709.</title>
        <authorList>
            <person name="Ichikawa N."/>
            <person name="Sato H."/>
            <person name="Tonouchi N."/>
        </authorList>
    </citation>
    <scope>NUCLEOTIDE SEQUENCE</scope>
    <source>
        <strain evidence="2">NBRC 109709</strain>
    </source>
</reference>
<evidence type="ECO:0000313" key="2">
    <source>
        <dbReference type="EMBL" id="GMF33480.1"/>
    </source>
</evidence>
<comment type="caution">
    <text evidence="2">The sequence shown here is derived from an EMBL/GenBank/DDBJ whole genome shotgun (WGS) entry which is preliminary data.</text>
</comment>
<gene>
    <name evidence="2" type="ORF">Pfra01_000832000</name>
</gene>
<name>A0A9W6X8B4_9STRA</name>
<feature type="region of interest" description="Disordered" evidence="1">
    <location>
        <begin position="372"/>
        <end position="392"/>
    </location>
</feature>
<dbReference type="Proteomes" id="UP001165121">
    <property type="component" value="Unassembled WGS sequence"/>
</dbReference>
<proteinExistence type="predicted"/>
<evidence type="ECO:0000313" key="3">
    <source>
        <dbReference type="Proteomes" id="UP001165121"/>
    </source>
</evidence>
<evidence type="ECO:0000256" key="1">
    <source>
        <dbReference type="SAM" id="MobiDB-lite"/>
    </source>
</evidence>
<sequence>MSTPKRSYHPDVNQHALSQELYYDDGAFVYDDEDNTKREFDDRSARFDFSRTEKHQSPEYPPAENGHDRFKQSVNSHQPEVLPPSQPYPLYSGNGQLRTPVSGVPVLNEGDDRLIGKQPYKRIDELPTLVTRKLDPIPEVSEKLSSDGAIPLVSRKACIDDHVAVVLSEHASPSMCAGSEMSVPTAANSSTSCSSLPATTSPVKIAENRVESFPSTSAATINPIKSSLQSGNEFELFSGSQVTVSTVQPFDNDVPASRDQPPTYSLGFKEAAVASADVAENAGDIFRESSLLNFSDKFPTLGKRNDTSTGPEEVSTRGYAALLGNEADLPPNINNNITSVQLEGRSSQDSGSSLETKVLSAKLLDVGSTIEAAPSPSMINGQEKEGDKTPNYYNSSRVSYFDGINPTPDTSLLTAPAISTLENLDIPPVEETNGATADTVKTSASTASSARSFESTEKPPVEEEEVRGKTELPLQSIDSATPPVGAEHNMIEATVVIEEPLIGVEPDTIEATVVVEEPPIGEESDTIEATAVVEEIRASSPEIPVPLTKLPEEVGLALNTRLMLS</sequence>
<feature type="compositionally biased region" description="Low complexity" evidence="1">
    <location>
        <begin position="435"/>
        <end position="453"/>
    </location>
</feature>